<dbReference type="InterPro" id="IPR004242">
    <property type="entry name" value="Transposase_21"/>
</dbReference>
<organism evidence="1 2">
    <name type="scientific">Dipteronia dyeriana</name>
    <dbReference type="NCBI Taxonomy" id="168575"/>
    <lineage>
        <taxon>Eukaryota</taxon>
        <taxon>Viridiplantae</taxon>
        <taxon>Streptophyta</taxon>
        <taxon>Embryophyta</taxon>
        <taxon>Tracheophyta</taxon>
        <taxon>Spermatophyta</taxon>
        <taxon>Magnoliopsida</taxon>
        <taxon>eudicotyledons</taxon>
        <taxon>Gunneridae</taxon>
        <taxon>Pentapetalae</taxon>
        <taxon>rosids</taxon>
        <taxon>malvids</taxon>
        <taxon>Sapindales</taxon>
        <taxon>Sapindaceae</taxon>
        <taxon>Hippocastanoideae</taxon>
        <taxon>Acereae</taxon>
        <taxon>Dipteronia</taxon>
    </lineage>
</organism>
<evidence type="ECO:0000313" key="1">
    <source>
        <dbReference type="EMBL" id="KAK2656875.1"/>
    </source>
</evidence>
<dbReference type="AlphaFoldDB" id="A0AAE0CMN6"/>
<comment type="caution">
    <text evidence="1">The sequence shown here is derived from an EMBL/GenBank/DDBJ whole genome shotgun (WGS) entry which is preliminary data.</text>
</comment>
<proteinExistence type="predicted"/>
<keyword evidence="2" id="KW-1185">Reference proteome</keyword>
<accession>A0AAE0CMN6</accession>
<evidence type="ECO:0000313" key="2">
    <source>
        <dbReference type="Proteomes" id="UP001280121"/>
    </source>
</evidence>
<protein>
    <submittedName>
        <fullName evidence="1">Uncharacterized protein</fullName>
    </submittedName>
</protein>
<gene>
    <name evidence="1" type="ORF">Ddye_009927</name>
</gene>
<dbReference type="Pfam" id="PF02992">
    <property type="entry name" value="Transposase_21"/>
    <property type="match status" value="1"/>
</dbReference>
<name>A0AAE0CMN6_9ROSI</name>
<sequence length="116" mass="13311">MLLELLKEVYPEGETLPTTYYEAKKVIRELGLGYDKIHASDSEVWKDFDLEYMSFAMDGRNVRLGITSDGFNPFGNMSNSYSMWPVFVVPYNLPPWKCIKDPFFMMSLLIPGPTAP</sequence>
<reference evidence="1" key="1">
    <citation type="journal article" date="2023" name="Plant J.">
        <title>Genome sequences and population genomics provide insights into the demographic history, inbreeding, and mutation load of two 'living fossil' tree species of Dipteronia.</title>
        <authorList>
            <person name="Feng Y."/>
            <person name="Comes H.P."/>
            <person name="Chen J."/>
            <person name="Zhu S."/>
            <person name="Lu R."/>
            <person name="Zhang X."/>
            <person name="Li P."/>
            <person name="Qiu J."/>
            <person name="Olsen K.M."/>
            <person name="Qiu Y."/>
        </authorList>
    </citation>
    <scope>NUCLEOTIDE SEQUENCE</scope>
    <source>
        <strain evidence="1">KIB01</strain>
    </source>
</reference>
<dbReference type="Proteomes" id="UP001280121">
    <property type="component" value="Unassembled WGS sequence"/>
</dbReference>
<dbReference type="EMBL" id="JANJYI010000003">
    <property type="protein sequence ID" value="KAK2656875.1"/>
    <property type="molecule type" value="Genomic_DNA"/>
</dbReference>